<dbReference type="Gene3D" id="3.30.160.60">
    <property type="entry name" value="Classic Zinc Finger"/>
    <property type="match status" value="1"/>
</dbReference>
<name>A0A8B8B0I1_CRAVI</name>
<evidence type="ECO:0000313" key="6">
    <source>
        <dbReference type="RefSeq" id="XP_022296921.1"/>
    </source>
</evidence>
<keyword evidence="1" id="KW-0863">Zinc-finger</keyword>
<keyword evidence="2" id="KW-0175">Coiled coil</keyword>
<gene>
    <name evidence="6 7" type="primary">LOC111106507</name>
</gene>
<dbReference type="PANTHER" id="PTHR25462:SF296">
    <property type="entry name" value="MEIOTIC P26, ISOFORM F"/>
    <property type="match status" value="1"/>
</dbReference>
<proteinExistence type="predicted"/>
<feature type="compositionally biased region" description="Polar residues" evidence="3">
    <location>
        <begin position="374"/>
        <end position="396"/>
    </location>
</feature>
<dbReference type="InterPro" id="IPR047153">
    <property type="entry name" value="TRIM45/56/19-like"/>
</dbReference>
<dbReference type="CDD" id="cd19756">
    <property type="entry name" value="Bbox2"/>
    <property type="match status" value="1"/>
</dbReference>
<dbReference type="SMART" id="SM00336">
    <property type="entry name" value="BBOX"/>
    <property type="match status" value="2"/>
</dbReference>
<dbReference type="PROSITE" id="PS50119">
    <property type="entry name" value="ZF_BBOX"/>
    <property type="match status" value="2"/>
</dbReference>
<dbReference type="GO" id="GO:0008270">
    <property type="term" value="F:zinc ion binding"/>
    <property type="evidence" value="ECO:0007669"/>
    <property type="project" value="UniProtKB-KW"/>
</dbReference>
<dbReference type="Pfam" id="PF00643">
    <property type="entry name" value="zf-B_box"/>
    <property type="match status" value="1"/>
</dbReference>
<keyword evidence="5" id="KW-1185">Reference proteome</keyword>
<sequence length="508" mass="58566">MNPSKSAQDVLRCYLCETPVPPLCCEACDIYLCKGCVADHILDESSEHKVVPIKQTLSAFIYPKCSTHSSKNCKLLCKQCAIPICVQCASSKEHQGHIFVDLLKSVDSKKEEIKEDMQELESSILAEYKEIASNMPSLKAYLCETSESLKNSIDKHGEKLHRKVEDIVDKLKSEVDKKKEIQSSLLIKEENRITEKISSIEECICNQKQLHTSRDLGIVFEYKSRNKDFRNVHPKHKVTLPTFSAKDIQSDQLLLQFGSLTTESDTIESDVLGMKKAVTDLNKIYKAAVQNPKVKEGPVRENPIFETFYHKSGKEFQCMYLDGMRFYLDDWGSKEWEPFPKHWYNEGFRISNSVVKDQENENRRRQQQQQQQQSSGAVASGSRPQQPGYQQQSFSGQGDRDGMLNHPKRGCIPTYIFQREHNIHCFYDRDQGQWMRLPIGWELHHEMVGKLVDQVEEALPTWGDRQDILALLRQCNYDPDECMSTYRYLEGDPWLKVSKTQSKDKSTK</sequence>
<reference evidence="6 7" key="1">
    <citation type="submission" date="2025-04" db="UniProtKB">
        <authorList>
            <consortium name="RefSeq"/>
        </authorList>
    </citation>
    <scope>IDENTIFICATION</scope>
    <source>
        <tissue evidence="6 7">Whole sample</tissue>
    </source>
</reference>
<organism evidence="5 7">
    <name type="scientific">Crassostrea virginica</name>
    <name type="common">Eastern oyster</name>
    <dbReference type="NCBI Taxonomy" id="6565"/>
    <lineage>
        <taxon>Eukaryota</taxon>
        <taxon>Metazoa</taxon>
        <taxon>Spiralia</taxon>
        <taxon>Lophotrochozoa</taxon>
        <taxon>Mollusca</taxon>
        <taxon>Bivalvia</taxon>
        <taxon>Autobranchia</taxon>
        <taxon>Pteriomorphia</taxon>
        <taxon>Ostreida</taxon>
        <taxon>Ostreoidea</taxon>
        <taxon>Ostreidae</taxon>
        <taxon>Crassostrea</taxon>
    </lineage>
</organism>
<feature type="domain" description="B box-type" evidence="4">
    <location>
        <begin position="65"/>
        <end position="102"/>
    </location>
</feature>
<dbReference type="RefSeq" id="XP_022296921.1">
    <property type="nucleotide sequence ID" value="XM_022441213.1"/>
</dbReference>
<evidence type="ECO:0000313" key="7">
    <source>
        <dbReference type="RefSeq" id="XP_022296922.1"/>
    </source>
</evidence>
<evidence type="ECO:0000256" key="3">
    <source>
        <dbReference type="SAM" id="MobiDB-lite"/>
    </source>
</evidence>
<dbReference type="Proteomes" id="UP000694844">
    <property type="component" value="Chromosome 8"/>
</dbReference>
<keyword evidence="1" id="KW-0479">Metal-binding</keyword>
<evidence type="ECO:0000256" key="2">
    <source>
        <dbReference type="SAM" id="Coils"/>
    </source>
</evidence>
<dbReference type="GeneID" id="111106507"/>
<accession>A0A8B8B0I1</accession>
<protein>
    <submittedName>
        <fullName evidence="6 7">Uncharacterized protein LOC111106507</fullName>
    </submittedName>
</protein>
<dbReference type="PANTHER" id="PTHR25462">
    <property type="entry name" value="BONUS, ISOFORM C-RELATED"/>
    <property type="match status" value="1"/>
</dbReference>
<dbReference type="RefSeq" id="XP_022296922.1">
    <property type="nucleotide sequence ID" value="XM_022441214.1"/>
</dbReference>
<dbReference type="OrthoDB" id="6105938at2759"/>
<dbReference type="KEGG" id="cvn:111106507"/>
<feature type="coiled-coil region" evidence="2">
    <location>
        <begin position="103"/>
        <end position="130"/>
    </location>
</feature>
<dbReference type="AlphaFoldDB" id="A0A8B8B0I1"/>
<feature type="region of interest" description="Disordered" evidence="3">
    <location>
        <begin position="357"/>
        <end position="405"/>
    </location>
</feature>
<evidence type="ECO:0000259" key="4">
    <source>
        <dbReference type="PROSITE" id="PS50119"/>
    </source>
</evidence>
<feature type="domain" description="B box-type" evidence="4">
    <location>
        <begin position="8"/>
        <end position="53"/>
    </location>
</feature>
<dbReference type="SUPFAM" id="SSF57845">
    <property type="entry name" value="B-box zinc-binding domain"/>
    <property type="match status" value="1"/>
</dbReference>
<keyword evidence="1" id="KW-0862">Zinc</keyword>
<evidence type="ECO:0000256" key="1">
    <source>
        <dbReference type="PROSITE-ProRule" id="PRU00024"/>
    </source>
</evidence>
<dbReference type="InterPro" id="IPR000315">
    <property type="entry name" value="Znf_B-box"/>
</dbReference>
<evidence type="ECO:0000313" key="5">
    <source>
        <dbReference type="Proteomes" id="UP000694844"/>
    </source>
</evidence>